<dbReference type="EMBL" id="BAABGR010000027">
    <property type="protein sequence ID" value="GAA4517792.1"/>
    <property type="molecule type" value="Genomic_DNA"/>
</dbReference>
<evidence type="ECO:0000256" key="2">
    <source>
        <dbReference type="ARBA" id="ARBA00022723"/>
    </source>
</evidence>
<evidence type="ECO:0000256" key="1">
    <source>
        <dbReference type="ARBA" id="ARBA00008635"/>
    </source>
</evidence>
<sequence length="163" mass="18850">MSINKGILIEIERETENTRRLLSVLQDEHLSFKPHEKSMTLGELATHIVDLHNWVKNALTEEVFDFKTMYKPQIAKTVQDLKAMLNDSYAGNVSAIEKMTDEDWQKIWTLKSGEHIIVQLPKIGGFRFIIQNHLIHHRGQLTVYMRMLNLPLPGIYGPSADER</sequence>
<evidence type="ECO:0000313" key="4">
    <source>
        <dbReference type="Proteomes" id="UP001500394"/>
    </source>
</evidence>
<gene>
    <name evidence="3" type="ORF">GCM10023173_18750</name>
</gene>
<keyword evidence="2" id="KW-0479">Metal-binding</keyword>
<evidence type="ECO:0000313" key="3">
    <source>
        <dbReference type="EMBL" id="GAA4517792.1"/>
    </source>
</evidence>
<dbReference type="RefSeq" id="WP_039054547.1">
    <property type="nucleotide sequence ID" value="NZ_BAABGR010000027.1"/>
</dbReference>
<comment type="similarity">
    <text evidence="1">Belongs to the DinB family.</text>
</comment>
<reference evidence="4" key="1">
    <citation type="journal article" date="2019" name="Int. J. Syst. Evol. Microbiol.">
        <title>The Global Catalogue of Microorganisms (GCM) 10K type strain sequencing project: providing services to taxonomists for standard genome sequencing and annotation.</title>
        <authorList>
            <consortium name="The Broad Institute Genomics Platform"/>
            <consortium name="The Broad Institute Genome Sequencing Center for Infectious Disease"/>
            <person name="Wu L."/>
            <person name="Ma J."/>
        </authorList>
    </citation>
    <scope>NUCLEOTIDE SEQUENCE [LARGE SCALE GENOMIC DNA]</scope>
    <source>
        <strain evidence="4">JCM 17858</strain>
    </source>
</reference>
<dbReference type="InterPro" id="IPR007837">
    <property type="entry name" value="DinB"/>
</dbReference>
<dbReference type="Pfam" id="PF05163">
    <property type="entry name" value="DinB"/>
    <property type="match status" value="1"/>
</dbReference>
<comment type="caution">
    <text evidence="3">The sequence shown here is derived from an EMBL/GenBank/DDBJ whole genome shotgun (WGS) entry which is preliminary data.</text>
</comment>
<protein>
    <submittedName>
        <fullName evidence="3">DinB family protein</fullName>
    </submittedName>
</protein>
<name>A0ABP8R452_9SPHI</name>
<dbReference type="Proteomes" id="UP001500394">
    <property type="component" value="Unassembled WGS sequence"/>
</dbReference>
<accession>A0ABP8R452</accession>
<dbReference type="SUPFAM" id="SSF109854">
    <property type="entry name" value="DinB/YfiT-like putative metalloenzymes"/>
    <property type="match status" value="1"/>
</dbReference>
<dbReference type="InterPro" id="IPR034660">
    <property type="entry name" value="DinB/YfiT-like"/>
</dbReference>
<keyword evidence="4" id="KW-1185">Reference proteome</keyword>
<proteinExistence type="inferred from homology"/>
<dbReference type="Gene3D" id="1.20.120.450">
    <property type="entry name" value="dinb family like domain"/>
    <property type="match status" value="1"/>
</dbReference>
<organism evidence="3 4">
    <name type="scientific">Sphingobacterium thermophilum</name>
    <dbReference type="NCBI Taxonomy" id="768534"/>
    <lineage>
        <taxon>Bacteria</taxon>
        <taxon>Pseudomonadati</taxon>
        <taxon>Bacteroidota</taxon>
        <taxon>Sphingobacteriia</taxon>
        <taxon>Sphingobacteriales</taxon>
        <taxon>Sphingobacteriaceae</taxon>
        <taxon>Sphingobacterium</taxon>
    </lineage>
</organism>